<dbReference type="Gene3D" id="1.10.510.10">
    <property type="entry name" value="Transferase(Phosphotransferase) domain 1"/>
    <property type="match status" value="1"/>
</dbReference>
<feature type="region of interest" description="Disordered" evidence="1">
    <location>
        <begin position="162"/>
        <end position="211"/>
    </location>
</feature>
<keyword evidence="3" id="KW-1185">Reference proteome</keyword>
<dbReference type="SUPFAM" id="SSF56112">
    <property type="entry name" value="Protein kinase-like (PK-like)"/>
    <property type="match status" value="1"/>
</dbReference>
<protein>
    <submittedName>
        <fullName evidence="2">Uncharacterized protein</fullName>
    </submittedName>
</protein>
<gene>
    <name evidence="2" type="ORF">PMAA_062050</name>
</gene>
<feature type="compositionally biased region" description="Polar residues" evidence="1">
    <location>
        <begin position="369"/>
        <end position="380"/>
    </location>
</feature>
<dbReference type="EMBL" id="DS995900">
    <property type="protein sequence ID" value="EEA25074.1"/>
    <property type="molecule type" value="Genomic_DNA"/>
</dbReference>
<dbReference type="Proteomes" id="UP000001294">
    <property type="component" value="Unassembled WGS sequence"/>
</dbReference>
<dbReference type="OrthoDB" id="2156052at2759"/>
<organism evidence="2 3">
    <name type="scientific">Talaromyces marneffei (strain ATCC 18224 / CBS 334.59 / QM 7333)</name>
    <name type="common">Penicillium marneffei</name>
    <dbReference type="NCBI Taxonomy" id="441960"/>
    <lineage>
        <taxon>Eukaryota</taxon>
        <taxon>Fungi</taxon>
        <taxon>Dikarya</taxon>
        <taxon>Ascomycota</taxon>
        <taxon>Pezizomycotina</taxon>
        <taxon>Eurotiomycetes</taxon>
        <taxon>Eurotiomycetidae</taxon>
        <taxon>Eurotiales</taxon>
        <taxon>Trichocomaceae</taxon>
        <taxon>Talaromyces</taxon>
        <taxon>Talaromyces sect. Talaromyces</taxon>
    </lineage>
</organism>
<feature type="compositionally biased region" description="Basic and acidic residues" evidence="1">
    <location>
        <begin position="167"/>
        <end position="186"/>
    </location>
</feature>
<proteinExistence type="predicted"/>
<dbReference type="InterPro" id="IPR011009">
    <property type="entry name" value="Kinase-like_dom_sf"/>
</dbReference>
<evidence type="ECO:0000313" key="3">
    <source>
        <dbReference type="Proteomes" id="UP000001294"/>
    </source>
</evidence>
<feature type="region of interest" description="Disordered" evidence="1">
    <location>
        <begin position="49"/>
        <end position="70"/>
    </location>
</feature>
<dbReference type="AlphaFoldDB" id="B6Q9G7"/>
<dbReference type="VEuPathDB" id="FungiDB:PMAA_062050"/>
<sequence length="662" mass="76458">MSQKELNELRKRLEEEQRRREEAERKLNLEILQTRNTTLPEFLDACHEQISSSDKKSSTKGDPANADRKLRPSRIQEFVTERHFTPLLALRESGKDIIKRMHGSELDIGYFQRETVESRVASVVEELYASRQLRRKFNLRGNVTFENHANTLTDESRIVTDMSSLRLEPEGPRRSERQARRSRDTSRSTLRVRRQTAAQPRRPHPRADQFCVYNRGPDEKVPSFLIEYKALSKLSLAHIKTGLQDMELDRIKDESPEDICRRVVAAVITQLFYYMYEGGNEYGCVATGEAFIFLRVPHNNPSTVLYYLSVPQEDVGNTTKWPRDDNRLHLTARNRHMDELKTWEMVYDDLLEEIEEKAIPASDYRPPLSRSNYYRQSPVKTRSKPMMAFSCEPSQESRLLDYEDDADDSLDPSTPSRAPRDSRSPWRQATAATTRISTRSQQSASKGKSRKYCTQQCLRGLRGKGPLDRKCPNASEHGTDRHQLNTVMLIKLLDRQLSEDPEPNKELGCESLHIYGTRGALFKITLWSHGYTFVGKGVPIDFIECAKREEMMYSHLRAIQGHRLGGLSLRRPFSYDGIAMMVHLTLMSYAGRNLARKHEVDEAKLIEEAETSLRAIHNLGVLHSDPIPGNMIWNEKDQRVMFIDFERARYQKRIPLGTITAN</sequence>
<dbReference type="PhylomeDB" id="B6Q9G7"/>
<dbReference type="STRING" id="441960.B6Q9G7"/>
<evidence type="ECO:0000256" key="1">
    <source>
        <dbReference type="SAM" id="MobiDB-lite"/>
    </source>
</evidence>
<reference evidence="3" key="1">
    <citation type="journal article" date="2015" name="Genome Announc.">
        <title>Genome sequence of the AIDS-associated pathogen Penicillium marneffei (ATCC18224) and its near taxonomic relative Talaromyces stipitatus (ATCC10500).</title>
        <authorList>
            <person name="Nierman W.C."/>
            <person name="Fedorova-Abrams N.D."/>
            <person name="Andrianopoulos A."/>
        </authorList>
    </citation>
    <scope>NUCLEOTIDE SEQUENCE [LARGE SCALE GENOMIC DNA]</scope>
    <source>
        <strain evidence="3">ATCC 18224 / CBS 334.59 / QM 7333</strain>
    </source>
</reference>
<feature type="compositionally biased region" description="Polar residues" evidence="1">
    <location>
        <begin position="435"/>
        <end position="448"/>
    </location>
</feature>
<feature type="region of interest" description="Disordered" evidence="1">
    <location>
        <begin position="365"/>
        <end position="448"/>
    </location>
</feature>
<dbReference type="HOGENOM" id="CLU_010672_3_1_1"/>
<name>B6Q9G7_TALMQ</name>
<feature type="compositionally biased region" description="Basic and acidic residues" evidence="1">
    <location>
        <begin position="53"/>
        <end position="70"/>
    </location>
</feature>
<evidence type="ECO:0000313" key="2">
    <source>
        <dbReference type="EMBL" id="EEA25074.1"/>
    </source>
</evidence>
<accession>B6Q9G7</accession>
<feature type="region of interest" description="Disordered" evidence="1">
    <location>
        <begin position="1"/>
        <end position="24"/>
    </location>
</feature>